<proteinExistence type="predicted"/>
<reference evidence="2 3" key="1">
    <citation type="submission" date="2019-02" db="EMBL/GenBank/DDBJ databases">
        <title>Deep-cultivation of Planctomycetes and their phenomic and genomic characterization uncovers novel biology.</title>
        <authorList>
            <person name="Wiegand S."/>
            <person name="Jogler M."/>
            <person name="Boedeker C."/>
            <person name="Pinto D."/>
            <person name="Vollmers J."/>
            <person name="Rivas-Marin E."/>
            <person name="Kohn T."/>
            <person name="Peeters S.H."/>
            <person name="Heuer A."/>
            <person name="Rast P."/>
            <person name="Oberbeckmann S."/>
            <person name="Bunk B."/>
            <person name="Jeske O."/>
            <person name="Meyerdierks A."/>
            <person name="Storesund J.E."/>
            <person name="Kallscheuer N."/>
            <person name="Luecker S."/>
            <person name="Lage O.M."/>
            <person name="Pohl T."/>
            <person name="Merkel B.J."/>
            <person name="Hornburger P."/>
            <person name="Mueller R.-W."/>
            <person name="Bruemmer F."/>
            <person name="Labrenz M."/>
            <person name="Spormann A.M."/>
            <person name="Op den Camp H."/>
            <person name="Overmann J."/>
            <person name="Amann R."/>
            <person name="Jetten M.S.M."/>
            <person name="Mascher T."/>
            <person name="Medema M.H."/>
            <person name="Devos D.P."/>
            <person name="Kaster A.-K."/>
            <person name="Ovreas L."/>
            <person name="Rohde M."/>
            <person name="Galperin M.Y."/>
            <person name="Jogler C."/>
        </authorList>
    </citation>
    <scope>NUCLEOTIDE SEQUENCE [LARGE SCALE GENOMIC DNA]</scope>
    <source>
        <strain evidence="2 3">K22_7</strain>
    </source>
</reference>
<name>A0A517NHE2_9BACT</name>
<dbReference type="OrthoDB" id="9801625at2"/>
<dbReference type="InterPro" id="IPR002539">
    <property type="entry name" value="MaoC-like_dom"/>
</dbReference>
<evidence type="ECO:0000313" key="3">
    <source>
        <dbReference type="Proteomes" id="UP000318538"/>
    </source>
</evidence>
<dbReference type="PANTHER" id="PTHR43664">
    <property type="entry name" value="MONOAMINE OXIDASE-RELATED"/>
    <property type="match status" value="1"/>
</dbReference>
<sequence length="182" mass="19766">MDALVPSPANFEAALEITTDKELIYLEDMKVGDRWMSQWREISADDVADFAALTGDHDPLHTPAGGGSPFGEPVAHGLLGLSVLAGLSSQSPSVATLALVGISDWQFEAPIFFGDRVQVSTEIISIDQHGRRAGRVTWVRQLLNQHGRVVQRGRFVSLVAAKARARRLSSQEPTQRGTLPAR</sequence>
<dbReference type="Gene3D" id="3.10.129.10">
    <property type="entry name" value="Hotdog Thioesterase"/>
    <property type="match status" value="1"/>
</dbReference>
<evidence type="ECO:0000259" key="1">
    <source>
        <dbReference type="Pfam" id="PF01575"/>
    </source>
</evidence>
<dbReference type="Proteomes" id="UP000318538">
    <property type="component" value="Chromosome"/>
</dbReference>
<feature type="domain" description="MaoC-like" evidence="1">
    <location>
        <begin position="37"/>
        <end position="130"/>
    </location>
</feature>
<dbReference type="AlphaFoldDB" id="A0A517NHE2"/>
<dbReference type="InterPro" id="IPR029069">
    <property type="entry name" value="HotDog_dom_sf"/>
</dbReference>
<dbReference type="Pfam" id="PF01575">
    <property type="entry name" value="MaoC_dehydratas"/>
    <property type="match status" value="1"/>
</dbReference>
<dbReference type="SUPFAM" id="SSF54637">
    <property type="entry name" value="Thioesterase/thiol ester dehydrase-isomerase"/>
    <property type="match status" value="1"/>
</dbReference>
<evidence type="ECO:0000313" key="2">
    <source>
        <dbReference type="EMBL" id="QDT06556.1"/>
    </source>
</evidence>
<dbReference type="EMBL" id="CP036525">
    <property type="protein sequence ID" value="QDT06556.1"/>
    <property type="molecule type" value="Genomic_DNA"/>
</dbReference>
<protein>
    <submittedName>
        <fullName evidence="2">Bifunctional protein PaaZ</fullName>
    </submittedName>
</protein>
<dbReference type="InterPro" id="IPR052342">
    <property type="entry name" value="MCH/BMMD"/>
</dbReference>
<dbReference type="KEGG" id="rlc:K227x_49660"/>
<gene>
    <name evidence="2" type="primary">paaZ</name>
    <name evidence="2" type="ORF">K227x_49660</name>
</gene>
<accession>A0A517NHE2</accession>
<dbReference type="PANTHER" id="PTHR43664:SF1">
    <property type="entry name" value="BETA-METHYLMALYL-COA DEHYDRATASE"/>
    <property type="match status" value="1"/>
</dbReference>
<organism evidence="2 3">
    <name type="scientific">Rubripirellula lacrimiformis</name>
    <dbReference type="NCBI Taxonomy" id="1930273"/>
    <lineage>
        <taxon>Bacteria</taxon>
        <taxon>Pseudomonadati</taxon>
        <taxon>Planctomycetota</taxon>
        <taxon>Planctomycetia</taxon>
        <taxon>Pirellulales</taxon>
        <taxon>Pirellulaceae</taxon>
        <taxon>Rubripirellula</taxon>
    </lineage>
</organism>
<keyword evidence="3" id="KW-1185">Reference proteome</keyword>